<evidence type="ECO:0000313" key="2">
    <source>
        <dbReference type="EMBL" id="MFD1831131.1"/>
    </source>
</evidence>
<dbReference type="Proteomes" id="UP001597365">
    <property type="component" value="Unassembled WGS sequence"/>
</dbReference>
<evidence type="ECO:0000259" key="1">
    <source>
        <dbReference type="Pfam" id="PF14028"/>
    </source>
</evidence>
<gene>
    <name evidence="2" type="ORF">ACFSJS_15805</name>
</gene>
<dbReference type="NCBIfam" id="NF045556">
    <property type="entry name" value="TbtD_PbtD_pyrid"/>
    <property type="match status" value="1"/>
</dbReference>
<dbReference type="RefSeq" id="WP_380900733.1">
    <property type="nucleotide sequence ID" value="NZ_JBHUFU010000008.1"/>
</dbReference>
<dbReference type="Pfam" id="PF14028">
    <property type="entry name" value="Lant_dehydr_C"/>
    <property type="match status" value="1"/>
</dbReference>
<reference evidence="3" key="1">
    <citation type="journal article" date="2019" name="Int. J. Syst. Evol. Microbiol.">
        <title>The Global Catalogue of Microorganisms (GCM) 10K type strain sequencing project: providing services to taxonomists for standard genome sequencing and annotation.</title>
        <authorList>
            <consortium name="The Broad Institute Genomics Platform"/>
            <consortium name="The Broad Institute Genome Sequencing Center for Infectious Disease"/>
            <person name="Wu L."/>
            <person name="Ma J."/>
        </authorList>
    </citation>
    <scope>NUCLEOTIDE SEQUENCE [LARGE SCALE GENOMIC DNA]</scope>
    <source>
        <strain evidence="3">CGMCC 4.7455</strain>
    </source>
</reference>
<protein>
    <submittedName>
        <fullName evidence="2">Thiopeptide maturation pyridine synthase</fullName>
    </submittedName>
</protein>
<keyword evidence="3" id="KW-1185">Reference proteome</keyword>
<dbReference type="InterPro" id="IPR054643">
    <property type="entry name" value="TbtD_PbtD_pyrid"/>
</dbReference>
<name>A0ABW4PK65_9ACTN</name>
<organism evidence="2 3">
    <name type="scientific">Streptomyces desertarenae</name>
    <dbReference type="NCBI Taxonomy" id="2666184"/>
    <lineage>
        <taxon>Bacteria</taxon>
        <taxon>Bacillati</taxon>
        <taxon>Actinomycetota</taxon>
        <taxon>Actinomycetes</taxon>
        <taxon>Kitasatosporales</taxon>
        <taxon>Streptomycetaceae</taxon>
        <taxon>Streptomyces</taxon>
    </lineage>
</organism>
<dbReference type="EMBL" id="JBHUFU010000008">
    <property type="protein sequence ID" value="MFD1831131.1"/>
    <property type="molecule type" value="Genomic_DNA"/>
</dbReference>
<sequence length="395" mass="43750">MSRPGAQWRSIHVHHHDETAEPALVLDAVRPVFEAVARWTDGAWFGRHWLRGPHLRLHFRTGAREWETQVRPTAVAMLEAHLRAHPSTARLDEAAWEPAHRLLARLEMEPGPLRPWVPDNTVREHPYDHRLPVLGSLRAGELLAGFLADTNDAAFRMYEHVRAGGALPVLALDLMWSTVSAAAVPFRRGQAPIARGFLSLRSHADAFLSRTGDPAAYRSAFDERYRRQADALSARLRAVESALAGSAPAGAGSGGPPFVVEWAEAVRRHQRAAHPLLASGEVTMHGAALAPRLPTRQVSEFHRVLRSDHGHADFVRADHWFASFRLVVNYLYVHLNRLGLKPVDRALLCHMAANTVEAVHGVSAVDAFERYVASEPADGTPEWSRLGEEWADGPA</sequence>
<dbReference type="InterPro" id="IPR023809">
    <property type="entry name" value="Thiopep_bacteriocin_synth_dom"/>
</dbReference>
<feature type="domain" description="Thiopeptide-type bacteriocin biosynthesis" evidence="1">
    <location>
        <begin position="8"/>
        <end position="355"/>
    </location>
</feature>
<proteinExistence type="predicted"/>
<accession>A0ABW4PK65</accession>
<evidence type="ECO:0000313" key="3">
    <source>
        <dbReference type="Proteomes" id="UP001597365"/>
    </source>
</evidence>
<comment type="caution">
    <text evidence="2">The sequence shown here is derived from an EMBL/GenBank/DDBJ whole genome shotgun (WGS) entry which is preliminary data.</text>
</comment>